<dbReference type="InterPro" id="IPR002933">
    <property type="entry name" value="Peptidase_M20"/>
</dbReference>
<dbReference type="InterPro" id="IPR036264">
    <property type="entry name" value="Bact_exopeptidase_dim_dom"/>
</dbReference>
<dbReference type="InterPro" id="IPR017439">
    <property type="entry name" value="Amidohydrolase"/>
</dbReference>
<evidence type="ECO:0000256" key="5">
    <source>
        <dbReference type="PIRSR" id="PIRSR005962-1"/>
    </source>
</evidence>
<evidence type="ECO:0000313" key="8">
    <source>
        <dbReference type="Proteomes" id="UP000580891"/>
    </source>
</evidence>
<protein>
    <submittedName>
        <fullName evidence="7">Amidohydrolase</fullName>
    </submittedName>
</protein>
<keyword evidence="2 5" id="KW-0479">Metal-binding</keyword>
<keyword evidence="8" id="KW-1185">Reference proteome</keyword>
<dbReference type="InterPro" id="IPR011650">
    <property type="entry name" value="Peptidase_M20_dimer"/>
</dbReference>
<evidence type="ECO:0000256" key="4">
    <source>
        <dbReference type="ARBA" id="ARBA00052737"/>
    </source>
</evidence>
<dbReference type="CDD" id="cd08021">
    <property type="entry name" value="M20_Acy1_YhaA-like"/>
    <property type="match status" value="1"/>
</dbReference>
<evidence type="ECO:0000256" key="2">
    <source>
        <dbReference type="ARBA" id="ARBA00022723"/>
    </source>
</evidence>
<dbReference type="NCBIfam" id="TIGR01891">
    <property type="entry name" value="amidohydrolases"/>
    <property type="match status" value="1"/>
</dbReference>
<evidence type="ECO:0000256" key="1">
    <source>
        <dbReference type="ARBA" id="ARBA00006153"/>
    </source>
</evidence>
<keyword evidence="3 7" id="KW-0378">Hydrolase</keyword>
<dbReference type="AlphaFoldDB" id="A0A7V9Z0T8"/>
<gene>
    <name evidence="7" type="ORF">HNQ85_002304</name>
</gene>
<dbReference type="GO" id="GO:0050118">
    <property type="term" value="F:N-acetyldiaminopimelate deacetylase activity"/>
    <property type="evidence" value="ECO:0007669"/>
    <property type="project" value="UniProtKB-ARBA"/>
</dbReference>
<dbReference type="Proteomes" id="UP000580891">
    <property type="component" value="Unassembled WGS sequence"/>
</dbReference>
<evidence type="ECO:0000313" key="7">
    <source>
        <dbReference type="EMBL" id="MBA2872014.1"/>
    </source>
</evidence>
<feature type="domain" description="Peptidase M20 dimerisation" evidence="6">
    <location>
        <begin position="187"/>
        <end position="279"/>
    </location>
</feature>
<comment type="catalytic activity">
    <reaction evidence="4">
        <text>N-acetyl-L-cysteine + H2O = L-cysteine + acetate</text>
        <dbReference type="Rhea" id="RHEA:75515"/>
        <dbReference type="ChEBI" id="CHEBI:15377"/>
        <dbReference type="ChEBI" id="CHEBI:30089"/>
        <dbReference type="ChEBI" id="CHEBI:35235"/>
        <dbReference type="ChEBI" id="CHEBI:78236"/>
    </reaction>
    <physiologicalReaction direction="left-to-right" evidence="4">
        <dbReference type="Rhea" id="RHEA:75516"/>
    </physiologicalReaction>
</comment>
<dbReference type="PANTHER" id="PTHR11014">
    <property type="entry name" value="PEPTIDASE M20 FAMILY MEMBER"/>
    <property type="match status" value="1"/>
</dbReference>
<keyword evidence="5" id="KW-0464">Manganese</keyword>
<comment type="caution">
    <text evidence="7">The sequence shown here is derived from an EMBL/GenBank/DDBJ whole genome shotgun (WGS) entry which is preliminary data.</text>
</comment>
<proteinExistence type="inferred from homology"/>
<reference evidence="7 8" key="1">
    <citation type="submission" date="2020-07" db="EMBL/GenBank/DDBJ databases">
        <title>Genomic Encyclopedia of Type Strains, Phase IV (KMG-IV): sequencing the most valuable type-strain genomes for metagenomic binning, comparative biology and taxonomic classification.</title>
        <authorList>
            <person name="Goeker M."/>
        </authorList>
    </citation>
    <scope>NUCLEOTIDE SEQUENCE [LARGE SCALE GENOMIC DNA]</scope>
    <source>
        <strain evidence="7 8">DSM 25220</strain>
    </source>
</reference>
<feature type="binding site" evidence="5">
    <location>
        <position position="105"/>
    </location>
    <ligand>
        <name>Mn(2+)</name>
        <dbReference type="ChEBI" id="CHEBI:29035"/>
        <label>2</label>
    </ligand>
</feature>
<evidence type="ECO:0000256" key="3">
    <source>
        <dbReference type="ARBA" id="ARBA00022801"/>
    </source>
</evidence>
<dbReference type="FunFam" id="3.30.70.360:FF:000001">
    <property type="entry name" value="N-acetyldiaminopimelate deacetylase"/>
    <property type="match status" value="1"/>
</dbReference>
<dbReference type="Pfam" id="PF07687">
    <property type="entry name" value="M20_dimer"/>
    <property type="match status" value="1"/>
</dbReference>
<feature type="binding site" evidence="5">
    <location>
        <position position="363"/>
    </location>
    <ligand>
        <name>Mn(2+)</name>
        <dbReference type="ChEBI" id="CHEBI:29035"/>
        <label>2</label>
    </ligand>
</feature>
<feature type="binding site" evidence="5">
    <location>
        <position position="139"/>
    </location>
    <ligand>
        <name>Mn(2+)</name>
        <dbReference type="ChEBI" id="CHEBI:29035"/>
        <label>2</label>
    </ligand>
</feature>
<feature type="binding site" evidence="5">
    <location>
        <position position="103"/>
    </location>
    <ligand>
        <name>Mn(2+)</name>
        <dbReference type="ChEBI" id="CHEBI:29035"/>
        <label>2</label>
    </ligand>
</feature>
<dbReference type="SUPFAM" id="SSF53187">
    <property type="entry name" value="Zn-dependent exopeptidases"/>
    <property type="match status" value="1"/>
</dbReference>
<sequence>MLKQLYELLNTHYDEMVSIRRYLHQHPELSFQEYKTAKYIAEYYKKLGMPVKEKVGGNGIVAKIIGAKQGKTVALRADFDALPIQDEKDVPYKSTVPGVMHACGHDGHTATLLVLAKVLHQLKEELAGTIVLIHQHAEEYAPGGAISMIKDGCLEGVDAIFGTHLWATEPTGKIQYRIGPIMAAADRFEITIQGSGGHGAQPHKTKDAIVVASQLVLNLQQIVSRRVNPLHPAVVSIGSFVAENAFNVIADTAKLIGTVRTFDETVRDEIEAEIERITKGTCLAANCSYKYTYTRGYPPVVNHEAETKFLIEIAKQVPDVTSIEEAEPHMGGEDFAYYLQHVKGTFFFTGAKAEHVKNPFPHHHPKFDFDEKAMLIAAKTLGSAAITYLANHGDVCQTPLRRSDV</sequence>
<dbReference type="GO" id="GO:0046872">
    <property type="term" value="F:metal ion binding"/>
    <property type="evidence" value="ECO:0007669"/>
    <property type="project" value="UniProtKB-KW"/>
</dbReference>
<dbReference type="EMBL" id="JACDUU010000005">
    <property type="protein sequence ID" value="MBA2872014.1"/>
    <property type="molecule type" value="Genomic_DNA"/>
</dbReference>
<dbReference type="GO" id="GO:0019877">
    <property type="term" value="P:diaminopimelate biosynthetic process"/>
    <property type="evidence" value="ECO:0007669"/>
    <property type="project" value="UniProtKB-ARBA"/>
</dbReference>
<dbReference type="Gene3D" id="3.40.630.10">
    <property type="entry name" value="Zn peptidases"/>
    <property type="match status" value="1"/>
</dbReference>
<evidence type="ECO:0000259" key="6">
    <source>
        <dbReference type="Pfam" id="PF07687"/>
    </source>
</evidence>
<dbReference type="SUPFAM" id="SSF55031">
    <property type="entry name" value="Bacterial exopeptidase dimerisation domain"/>
    <property type="match status" value="1"/>
</dbReference>
<comment type="cofactor">
    <cofactor evidence="5">
        <name>Mn(2+)</name>
        <dbReference type="ChEBI" id="CHEBI:29035"/>
    </cofactor>
    <text evidence="5">The Mn(2+) ion enhances activity.</text>
</comment>
<accession>A0A7V9Z0T8</accession>
<dbReference type="PIRSF" id="PIRSF005962">
    <property type="entry name" value="Pept_M20D_amidohydro"/>
    <property type="match status" value="1"/>
</dbReference>
<name>A0A7V9Z0T8_9BACL</name>
<dbReference type="PANTHER" id="PTHR11014:SF63">
    <property type="entry name" value="METALLOPEPTIDASE, PUTATIVE (AFU_ORTHOLOGUE AFUA_6G09600)-RELATED"/>
    <property type="match status" value="1"/>
</dbReference>
<comment type="similarity">
    <text evidence="1">Belongs to the peptidase M20 family.</text>
</comment>
<dbReference type="FunFam" id="3.40.630.10:FF:000006">
    <property type="entry name" value="N-acetyldiaminopimelate deacetylase"/>
    <property type="match status" value="1"/>
</dbReference>
<organism evidence="7 8">
    <name type="scientific">[Anoxybacillus] calidus</name>
    <dbReference type="NCBI Taxonomy" id="575178"/>
    <lineage>
        <taxon>Bacteria</taxon>
        <taxon>Bacillati</taxon>
        <taxon>Bacillota</taxon>
        <taxon>Bacilli</taxon>
        <taxon>Bacillales</taxon>
        <taxon>Anoxybacillaceae</taxon>
        <taxon>Paranoxybacillus</taxon>
    </lineage>
</organism>
<feature type="binding site" evidence="5">
    <location>
        <position position="164"/>
    </location>
    <ligand>
        <name>Mn(2+)</name>
        <dbReference type="ChEBI" id="CHEBI:29035"/>
        <label>2</label>
    </ligand>
</feature>
<dbReference type="Gene3D" id="3.30.70.360">
    <property type="match status" value="1"/>
</dbReference>
<dbReference type="RefSeq" id="WP_181537813.1">
    <property type="nucleotide sequence ID" value="NZ_JACDUU010000005.1"/>
</dbReference>
<dbReference type="Pfam" id="PF01546">
    <property type="entry name" value="Peptidase_M20"/>
    <property type="match status" value="1"/>
</dbReference>